<feature type="coiled-coil region" evidence="10">
    <location>
        <begin position="258"/>
        <end position="289"/>
    </location>
</feature>
<comment type="subcellular location">
    <subcellularLocation>
        <location evidence="2">Membrane</location>
    </subcellularLocation>
</comment>
<dbReference type="SUPFAM" id="SSF47384">
    <property type="entry name" value="Homodimeric domain of signal transducing histidine kinase"/>
    <property type="match status" value="1"/>
</dbReference>
<name>A0A3M5ETZ3_PSEAI</name>
<feature type="transmembrane region" description="Helical" evidence="12">
    <location>
        <begin position="169"/>
        <end position="190"/>
    </location>
</feature>
<dbReference type="InterPro" id="IPR036097">
    <property type="entry name" value="HisK_dim/P_sf"/>
</dbReference>
<keyword evidence="10" id="KW-0175">Coiled coil</keyword>
<dbReference type="Proteomes" id="UP000270834">
    <property type="component" value="Unassembled WGS sequence"/>
</dbReference>
<dbReference type="Pfam" id="PF00512">
    <property type="entry name" value="HisKA"/>
    <property type="match status" value="1"/>
</dbReference>
<comment type="caution">
    <text evidence="14">The sequence shown here is derived from an EMBL/GenBank/DDBJ whole genome shotgun (WGS) entry which is preliminary data.</text>
</comment>
<keyword evidence="5" id="KW-0808">Transferase</keyword>
<dbReference type="PANTHER" id="PTHR45436:SF1">
    <property type="entry name" value="SENSOR PROTEIN QSEC"/>
    <property type="match status" value="1"/>
</dbReference>
<dbReference type="PANTHER" id="PTHR45436">
    <property type="entry name" value="SENSOR HISTIDINE KINASE YKOH"/>
    <property type="match status" value="1"/>
</dbReference>
<dbReference type="GO" id="GO:0005886">
    <property type="term" value="C:plasma membrane"/>
    <property type="evidence" value="ECO:0007669"/>
    <property type="project" value="TreeGrafter"/>
</dbReference>
<keyword evidence="8 12" id="KW-1133">Transmembrane helix</keyword>
<dbReference type="SMART" id="SM00387">
    <property type="entry name" value="HATPase_c"/>
    <property type="match status" value="1"/>
</dbReference>
<evidence type="ECO:0000256" key="9">
    <source>
        <dbReference type="ARBA" id="ARBA00023136"/>
    </source>
</evidence>
<proteinExistence type="predicted"/>
<organism evidence="14 15">
    <name type="scientific">Pseudomonas aeruginosa</name>
    <dbReference type="NCBI Taxonomy" id="287"/>
    <lineage>
        <taxon>Bacteria</taxon>
        <taxon>Pseudomonadati</taxon>
        <taxon>Pseudomonadota</taxon>
        <taxon>Gammaproteobacteria</taxon>
        <taxon>Pseudomonadales</taxon>
        <taxon>Pseudomonadaceae</taxon>
        <taxon>Pseudomonas</taxon>
    </lineage>
</organism>
<dbReference type="InterPro" id="IPR003661">
    <property type="entry name" value="HisK_dim/P_dom"/>
</dbReference>
<accession>A0A3M5ETZ3</accession>
<dbReference type="InterPro" id="IPR003594">
    <property type="entry name" value="HATPase_dom"/>
</dbReference>
<dbReference type="Gene3D" id="3.30.565.10">
    <property type="entry name" value="Histidine kinase-like ATPase, C-terminal domain"/>
    <property type="match status" value="1"/>
</dbReference>
<dbReference type="InterPro" id="IPR050428">
    <property type="entry name" value="TCS_sensor_his_kinase"/>
</dbReference>
<evidence type="ECO:0000256" key="1">
    <source>
        <dbReference type="ARBA" id="ARBA00000085"/>
    </source>
</evidence>
<dbReference type="EC" id="2.7.13.3" evidence="3"/>
<dbReference type="PRINTS" id="PR00344">
    <property type="entry name" value="BCTRLSENSOR"/>
</dbReference>
<feature type="transmembrane region" description="Helical" evidence="12">
    <location>
        <begin position="140"/>
        <end position="157"/>
    </location>
</feature>
<evidence type="ECO:0000256" key="10">
    <source>
        <dbReference type="SAM" id="Coils"/>
    </source>
</evidence>
<evidence type="ECO:0000256" key="2">
    <source>
        <dbReference type="ARBA" id="ARBA00004370"/>
    </source>
</evidence>
<evidence type="ECO:0000313" key="15">
    <source>
        <dbReference type="Proteomes" id="UP000270834"/>
    </source>
</evidence>
<evidence type="ECO:0000256" key="5">
    <source>
        <dbReference type="ARBA" id="ARBA00022679"/>
    </source>
</evidence>
<evidence type="ECO:0000256" key="4">
    <source>
        <dbReference type="ARBA" id="ARBA00022553"/>
    </source>
</evidence>
<keyword evidence="7" id="KW-0418">Kinase</keyword>
<keyword evidence="4" id="KW-0597">Phosphoprotein</keyword>
<dbReference type="EMBL" id="RBSQ01000058">
    <property type="protein sequence ID" value="RMS65815.1"/>
    <property type="molecule type" value="Genomic_DNA"/>
</dbReference>
<evidence type="ECO:0000256" key="7">
    <source>
        <dbReference type="ARBA" id="ARBA00022777"/>
    </source>
</evidence>
<evidence type="ECO:0000256" key="8">
    <source>
        <dbReference type="ARBA" id="ARBA00022989"/>
    </source>
</evidence>
<keyword evidence="6 12" id="KW-0812">Transmembrane</keyword>
<dbReference type="InterPro" id="IPR004358">
    <property type="entry name" value="Sig_transdc_His_kin-like_C"/>
</dbReference>
<dbReference type="SUPFAM" id="SSF55874">
    <property type="entry name" value="ATPase domain of HSP90 chaperone/DNA topoisomerase II/histidine kinase"/>
    <property type="match status" value="1"/>
</dbReference>
<protein>
    <recommendedName>
        <fullName evidence="3">histidine kinase</fullName>
        <ecNumber evidence="3">2.7.13.3</ecNumber>
    </recommendedName>
</protein>
<feature type="compositionally biased region" description="Basic and acidic residues" evidence="11">
    <location>
        <begin position="417"/>
        <end position="426"/>
    </location>
</feature>
<dbReference type="Gene3D" id="1.10.287.130">
    <property type="match status" value="1"/>
</dbReference>
<dbReference type="Pfam" id="PF02518">
    <property type="entry name" value="HATPase_c"/>
    <property type="match status" value="1"/>
</dbReference>
<keyword evidence="9 12" id="KW-0472">Membrane</keyword>
<dbReference type="CDD" id="cd00082">
    <property type="entry name" value="HisKA"/>
    <property type="match status" value="1"/>
</dbReference>
<feature type="domain" description="Histidine kinase" evidence="13">
    <location>
        <begin position="225"/>
        <end position="436"/>
    </location>
</feature>
<dbReference type="InterPro" id="IPR036890">
    <property type="entry name" value="HATPase_C_sf"/>
</dbReference>
<comment type="catalytic activity">
    <reaction evidence="1">
        <text>ATP + protein L-histidine = ADP + protein N-phospho-L-histidine.</text>
        <dbReference type="EC" id="2.7.13.3"/>
    </reaction>
</comment>
<dbReference type="GO" id="GO:0000155">
    <property type="term" value="F:phosphorelay sensor kinase activity"/>
    <property type="evidence" value="ECO:0007669"/>
    <property type="project" value="InterPro"/>
</dbReference>
<reference evidence="14 15" key="1">
    <citation type="submission" date="2018-08" db="EMBL/GenBank/DDBJ databases">
        <title>Recombination of ecologically and evolutionarily significant loci maintains genetic cohesion in the Pseudomonas syringae species complex.</title>
        <authorList>
            <person name="Dillon M."/>
            <person name="Thakur S."/>
            <person name="Almeida R.N.D."/>
            <person name="Weir B.S."/>
            <person name="Guttman D.S."/>
        </authorList>
    </citation>
    <scope>NUCLEOTIDE SEQUENCE [LARGE SCALE GENOMIC DNA]</scope>
    <source>
        <strain evidence="14 15">ICMP 7846</strain>
    </source>
</reference>
<sequence>MAILALIPEENMRAPVFLLSASRQNLGRLLLIRILVLAAQAGSVGFAWLSDLLPLPWLALGLTLGLSACLILFTALRLRAPWPVTDQEYAVQLACDLIIHSTLLYYSGGSTNPFVSYYLVPLTIAAATLPWIYSMVLSGLALTGYTLLLIWYHPLHLQAVQHEAMLINLHLFGMWLNFALSAAFITFFVVKMSEALRWQAHMQAERREESMRDQQLLAVATQAAGAAHELGTPLATMSVLLNELRQERPQDPTLQEDLALLQEQVKQCKHTLQQLVRAAEADRRQAIEEQSAAEWLESVLRRWHLMRPEASYRYQCLGLGSAPRLTPPTDLSQALLNLLNNAADACPDDLDIRLDWDSSSICLSIRDHGVGVPLAIAEQIGKPFFTTKDPGKGTGLGLALVYSIVEEHYGQITIESPTDHQREGGTRFRVTLPRHPGPTAEL</sequence>
<feature type="transmembrane region" description="Helical" evidence="12">
    <location>
        <begin position="90"/>
        <end position="108"/>
    </location>
</feature>
<feature type="transmembrane region" description="Helical" evidence="12">
    <location>
        <begin position="55"/>
        <end position="78"/>
    </location>
</feature>
<feature type="region of interest" description="Disordered" evidence="11">
    <location>
        <begin position="417"/>
        <end position="442"/>
    </location>
</feature>
<evidence type="ECO:0000256" key="12">
    <source>
        <dbReference type="SAM" id="Phobius"/>
    </source>
</evidence>
<evidence type="ECO:0000313" key="14">
    <source>
        <dbReference type="EMBL" id="RMS65815.1"/>
    </source>
</evidence>
<evidence type="ECO:0000256" key="11">
    <source>
        <dbReference type="SAM" id="MobiDB-lite"/>
    </source>
</evidence>
<dbReference type="PROSITE" id="PS50109">
    <property type="entry name" value="HIS_KIN"/>
    <property type="match status" value="1"/>
</dbReference>
<gene>
    <name evidence="14" type="ORF">ALP65_01064</name>
</gene>
<evidence type="ECO:0000259" key="13">
    <source>
        <dbReference type="PROSITE" id="PS50109"/>
    </source>
</evidence>
<dbReference type="InterPro" id="IPR005467">
    <property type="entry name" value="His_kinase_dom"/>
</dbReference>
<dbReference type="AlphaFoldDB" id="A0A3M5ETZ3"/>
<dbReference type="SMART" id="SM00388">
    <property type="entry name" value="HisKA"/>
    <property type="match status" value="1"/>
</dbReference>
<feature type="transmembrane region" description="Helical" evidence="12">
    <location>
        <begin position="30"/>
        <end position="49"/>
    </location>
</feature>
<evidence type="ECO:0000256" key="3">
    <source>
        <dbReference type="ARBA" id="ARBA00012438"/>
    </source>
</evidence>
<evidence type="ECO:0000256" key="6">
    <source>
        <dbReference type="ARBA" id="ARBA00022692"/>
    </source>
</evidence>